<accession>A0A1H7QNH6</accession>
<evidence type="ECO:0000313" key="3">
    <source>
        <dbReference type="Proteomes" id="UP000183015"/>
    </source>
</evidence>
<protein>
    <submittedName>
        <fullName evidence="2">Uncharacterized protein</fullName>
    </submittedName>
</protein>
<proteinExistence type="predicted"/>
<evidence type="ECO:0000256" key="1">
    <source>
        <dbReference type="SAM" id="MobiDB-lite"/>
    </source>
</evidence>
<reference evidence="3" key="1">
    <citation type="submission" date="2016-10" db="EMBL/GenBank/DDBJ databases">
        <authorList>
            <person name="Varghese N."/>
        </authorList>
    </citation>
    <scope>NUCLEOTIDE SEQUENCE [LARGE SCALE GENOMIC DNA]</scope>
    <source>
        <strain evidence="3">DSM 45096 / BCRC 16803 / CGMCC 4.1857 / CIP 109030 / JCM 12277 / KCTC 19219 / NBRC 100920 / 33214</strain>
    </source>
</reference>
<dbReference type="Proteomes" id="UP000183015">
    <property type="component" value="Unassembled WGS sequence"/>
</dbReference>
<feature type="compositionally biased region" description="Basic and acidic residues" evidence="1">
    <location>
        <begin position="152"/>
        <end position="167"/>
    </location>
</feature>
<sequence length="190" mass="20659">MNDLLARLLVVLTALSGLGWLAWACSAWHLCRVRARRFAQEVELLRPVSASRDREWFAECLQELHVSMERDLSGSTDLLVVGQFGGQEDRFAAEAVEPGPDAPCAEILEDRDDLLKHAVPARRHRPRAGHQHADLQRIPDDGVGLGYCHANPDAHGRAPHAEQDARAGRGGAGCRAPGDGTGGQTLLPQE</sequence>
<evidence type="ECO:0000313" key="2">
    <source>
        <dbReference type="EMBL" id="SEL48837.1"/>
    </source>
</evidence>
<organism evidence="2 3">
    <name type="scientific">Streptacidiphilus jiangxiensis</name>
    <dbReference type="NCBI Taxonomy" id="235985"/>
    <lineage>
        <taxon>Bacteria</taxon>
        <taxon>Bacillati</taxon>
        <taxon>Actinomycetota</taxon>
        <taxon>Actinomycetes</taxon>
        <taxon>Kitasatosporales</taxon>
        <taxon>Streptomycetaceae</taxon>
        <taxon>Streptacidiphilus</taxon>
    </lineage>
</organism>
<keyword evidence="3" id="KW-1185">Reference proteome</keyword>
<gene>
    <name evidence="2" type="ORF">SAMN05414137_10996</name>
</gene>
<feature type="region of interest" description="Disordered" evidence="1">
    <location>
        <begin position="151"/>
        <end position="190"/>
    </location>
</feature>
<feature type="compositionally biased region" description="Gly residues" evidence="1">
    <location>
        <begin position="168"/>
        <end position="183"/>
    </location>
</feature>
<name>A0A1H7QNH6_STRJI</name>
<dbReference type="EMBL" id="FOAZ01000009">
    <property type="protein sequence ID" value="SEL48837.1"/>
    <property type="molecule type" value="Genomic_DNA"/>
</dbReference>
<dbReference type="STRING" id="235985.SAMN05414137_10996"/>
<dbReference type="AlphaFoldDB" id="A0A1H7QNH6"/>